<dbReference type="GeneID" id="20208584"/>
<name>T1FID5_HELRO</name>
<keyword evidence="6" id="KW-1185">Reference proteome</keyword>
<gene>
    <name evidence="5" type="primary">20208584</name>
    <name evidence="4" type="ORF">HELRODRAFT_182571</name>
</gene>
<feature type="region of interest" description="Disordered" evidence="1">
    <location>
        <begin position="345"/>
        <end position="436"/>
    </location>
</feature>
<dbReference type="Proteomes" id="UP000015101">
    <property type="component" value="Unassembled WGS sequence"/>
</dbReference>
<keyword evidence="2" id="KW-0472">Membrane</keyword>
<feature type="region of interest" description="Disordered" evidence="1">
    <location>
        <begin position="154"/>
        <end position="177"/>
    </location>
</feature>
<evidence type="ECO:0000313" key="6">
    <source>
        <dbReference type="Proteomes" id="UP000015101"/>
    </source>
</evidence>
<evidence type="ECO:0000256" key="2">
    <source>
        <dbReference type="SAM" id="Phobius"/>
    </source>
</evidence>
<feature type="compositionally biased region" description="Low complexity" evidence="1">
    <location>
        <begin position="415"/>
        <end position="428"/>
    </location>
</feature>
<feature type="transmembrane region" description="Helical" evidence="2">
    <location>
        <begin position="182"/>
        <end position="206"/>
    </location>
</feature>
<protein>
    <recommendedName>
        <fullName evidence="7">C-type lectin domain-containing protein</fullName>
    </recommendedName>
</protein>
<reference evidence="4 6" key="2">
    <citation type="journal article" date="2013" name="Nature">
        <title>Insights into bilaterian evolution from three spiralian genomes.</title>
        <authorList>
            <person name="Simakov O."/>
            <person name="Marletaz F."/>
            <person name="Cho S.J."/>
            <person name="Edsinger-Gonzales E."/>
            <person name="Havlak P."/>
            <person name="Hellsten U."/>
            <person name="Kuo D.H."/>
            <person name="Larsson T."/>
            <person name="Lv J."/>
            <person name="Arendt D."/>
            <person name="Savage R."/>
            <person name="Osoegawa K."/>
            <person name="de Jong P."/>
            <person name="Grimwood J."/>
            <person name="Chapman J.A."/>
            <person name="Shapiro H."/>
            <person name="Aerts A."/>
            <person name="Otillar R.P."/>
            <person name="Terry A.Y."/>
            <person name="Boore J.L."/>
            <person name="Grigoriev I.V."/>
            <person name="Lindberg D.R."/>
            <person name="Seaver E.C."/>
            <person name="Weisblat D.A."/>
            <person name="Putnam N.H."/>
            <person name="Rokhsar D.S."/>
        </authorList>
    </citation>
    <scope>NUCLEOTIDE SEQUENCE</scope>
</reference>
<feature type="region of interest" description="Disordered" evidence="1">
    <location>
        <begin position="290"/>
        <end position="323"/>
    </location>
</feature>
<dbReference type="RefSeq" id="XP_009031066.1">
    <property type="nucleotide sequence ID" value="XM_009032818.1"/>
</dbReference>
<dbReference type="SUPFAM" id="SSF56436">
    <property type="entry name" value="C-type lectin-like"/>
    <property type="match status" value="1"/>
</dbReference>
<evidence type="ECO:0008006" key="7">
    <source>
        <dbReference type="Google" id="ProtNLM"/>
    </source>
</evidence>
<dbReference type="AlphaFoldDB" id="T1FID5"/>
<dbReference type="InParanoid" id="T1FID5"/>
<dbReference type="HOGENOM" id="CLU_475921_0_0_1"/>
<organism evidence="5 6">
    <name type="scientific">Helobdella robusta</name>
    <name type="common">Californian leech</name>
    <dbReference type="NCBI Taxonomy" id="6412"/>
    <lineage>
        <taxon>Eukaryota</taxon>
        <taxon>Metazoa</taxon>
        <taxon>Spiralia</taxon>
        <taxon>Lophotrochozoa</taxon>
        <taxon>Annelida</taxon>
        <taxon>Clitellata</taxon>
        <taxon>Hirudinea</taxon>
        <taxon>Rhynchobdellida</taxon>
        <taxon>Glossiphoniidae</taxon>
        <taxon>Helobdella</taxon>
    </lineage>
</organism>
<sequence>MFRKSIAIVPFCLLAVTHPVTCSCPDRTYFVQSKSSKTLDGAIKDCASQGLGLLEIKNEVMQAEVEKYVCAKNNLVNERLWLNVKSDESNPYWKSDGTYIYQNPLLQSFFGTAVYLLCGLSHISDCECYWFAASMRSISYKYICYCQQQETDPDMQDTPPESSSISSNLSSFTSKPSKSSPLAIGLGVGIPAFIILIIVVVVITFWKRCKAPKGAQQHPNERNVLEGVEVGDIYDSIPCNATHNDYSNLRDINNNFNNNNNFHNNNINNIYFNDIDDYVNKNDVTIKDDEEEQINNRNVNNNSNNDNNNSNNNNNNNNNNNILSNRQSQRIRHFVNSKVAFITKRLNNKNNNNNNNDNKNNNKNNSNNDDDDGDVERSKYESDIKHYCNGNSHINKKHNNNNNNNNKKEKKKNKNNNNNNNSSGYNNGADIINNHNEAKDTKNGCFENYSNKNSRVKHINNNNNNNTKNINNNNNNNNNSDAIFIISGNDINVNSEMDYSINSNDIIIDNNNNKYDNNNINSNYSNYNNNNKDINNNNDDITSYCNKNSHMTSKKNINKKTSNRIAILTFSNA</sequence>
<feature type="compositionally biased region" description="Low complexity" evidence="1">
    <location>
        <begin position="162"/>
        <end position="177"/>
    </location>
</feature>
<reference evidence="6" key="1">
    <citation type="submission" date="2012-12" db="EMBL/GenBank/DDBJ databases">
        <authorList>
            <person name="Hellsten U."/>
            <person name="Grimwood J."/>
            <person name="Chapman J.A."/>
            <person name="Shapiro H."/>
            <person name="Aerts A."/>
            <person name="Otillar R.P."/>
            <person name="Terry A.Y."/>
            <person name="Boore J.L."/>
            <person name="Simakov O."/>
            <person name="Marletaz F."/>
            <person name="Cho S.-J."/>
            <person name="Edsinger-Gonzales E."/>
            <person name="Havlak P."/>
            <person name="Kuo D.-H."/>
            <person name="Larsson T."/>
            <person name="Lv J."/>
            <person name="Arendt D."/>
            <person name="Savage R."/>
            <person name="Osoegawa K."/>
            <person name="de Jong P."/>
            <person name="Lindberg D.R."/>
            <person name="Seaver E.C."/>
            <person name="Weisblat D.A."/>
            <person name="Putnam N.H."/>
            <person name="Grigoriev I.V."/>
            <person name="Rokhsar D.S."/>
        </authorList>
    </citation>
    <scope>NUCLEOTIDE SEQUENCE</scope>
</reference>
<evidence type="ECO:0000313" key="5">
    <source>
        <dbReference type="EnsemblMetazoa" id="HelroP182571"/>
    </source>
</evidence>
<dbReference type="EMBL" id="AMQM01008258">
    <property type="status" value="NOT_ANNOTATED_CDS"/>
    <property type="molecule type" value="Genomic_DNA"/>
</dbReference>
<feature type="chain" id="PRO_5010980660" description="C-type lectin domain-containing protein" evidence="3">
    <location>
        <begin position="23"/>
        <end position="573"/>
    </location>
</feature>
<dbReference type="InterPro" id="IPR016187">
    <property type="entry name" value="CTDL_fold"/>
</dbReference>
<dbReference type="CTD" id="20208584"/>
<accession>T1FID5</accession>
<feature type="compositionally biased region" description="Low complexity" evidence="1">
    <location>
        <begin position="348"/>
        <end position="367"/>
    </location>
</feature>
<feature type="signal peptide" evidence="3">
    <location>
        <begin position="1"/>
        <end position="22"/>
    </location>
</feature>
<dbReference type="EnsemblMetazoa" id="HelroT182571">
    <property type="protein sequence ID" value="HelroP182571"/>
    <property type="gene ID" value="HelroG182571"/>
</dbReference>
<evidence type="ECO:0000256" key="1">
    <source>
        <dbReference type="SAM" id="MobiDB-lite"/>
    </source>
</evidence>
<keyword evidence="2" id="KW-1133">Transmembrane helix</keyword>
<dbReference type="KEGG" id="hro:HELRODRAFT_182571"/>
<proteinExistence type="predicted"/>
<reference evidence="5" key="3">
    <citation type="submission" date="2015-06" db="UniProtKB">
        <authorList>
            <consortium name="EnsemblMetazoa"/>
        </authorList>
    </citation>
    <scope>IDENTIFICATION</scope>
</reference>
<evidence type="ECO:0000256" key="3">
    <source>
        <dbReference type="SAM" id="SignalP"/>
    </source>
</evidence>
<dbReference type="EMBL" id="KB097744">
    <property type="protein sequence ID" value="ESN90863.1"/>
    <property type="molecule type" value="Genomic_DNA"/>
</dbReference>
<feature type="compositionally biased region" description="Low complexity" evidence="1">
    <location>
        <begin position="295"/>
        <end position="323"/>
    </location>
</feature>
<keyword evidence="3" id="KW-0732">Signal</keyword>
<feature type="compositionally biased region" description="Basic and acidic residues" evidence="1">
    <location>
        <begin position="375"/>
        <end position="386"/>
    </location>
</feature>
<keyword evidence="2" id="KW-0812">Transmembrane</keyword>
<dbReference type="PROSITE" id="PS51257">
    <property type="entry name" value="PROKAR_LIPOPROTEIN"/>
    <property type="match status" value="1"/>
</dbReference>
<evidence type="ECO:0000313" key="4">
    <source>
        <dbReference type="EMBL" id="ESN90863.1"/>
    </source>
</evidence>